<evidence type="ECO:0000313" key="1">
    <source>
        <dbReference type="EMBL" id="PAV20520.1"/>
    </source>
</evidence>
<sequence length="79" mass="8752">MSLVTLRSDIYIYIYRLLSVNHHTQSLYETTGGSSIVGSEVLVDIICVQALQEAFKNHLRVSITTLTTNQDALLVGLVD</sequence>
<accession>A0A286ULR3</accession>
<keyword evidence="2" id="KW-1185">Reference proteome</keyword>
<dbReference type="Proteomes" id="UP000217199">
    <property type="component" value="Unassembled WGS sequence"/>
</dbReference>
<protein>
    <submittedName>
        <fullName evidence="1">Uncharacterized protein</fullName>
    </submittedName>
</protein>
<evidence type="ECO:0000313" key="2">
    <source>
        <dbReference type="Proteomes" id="UP000217199"/>
    </source>
</evidence>
<name>A0A286ULR3_9AGAM</name>
<dbReference type="EMBL" id="NBII01000003">
    <property type="protein sequence ID" value="PAV20520.1"/>
    <property type="molecule type" value="Genomic_DNA"/>
</dbReference>
<dbReference type="InParanoid" id="A0A286ULR3"/>
<proteinExistence type="predicted"/>
<gene>
    <name evidence="1" type="ORF">PNOK_0314700</name>
</gene>
<dbReference type="AlphaFoldDB" id="A0A286ULR3"/>
<organism evidence="1 2">
    <name type="scientific">Pyrrhoderma noxium</name>
    <dbReference type="NCBI Taxonomy" id="2282107"/>
    <lineage>
        <taxon>Eukaryota</taxon>
        <taxon>Fungi</taxon>
        <taxon>Dikarya</taxon>
        <taxon>Basidiomycota</taxon>
        <taxon>Agaricomycotina</taxon>
        <taxon>Agaricomycetes</taxon>
        <taxon>Hymenochaetales</taxon>
        <taxon>Hymenochaetaceae</taxon>
        <taxon>Pyrrhoderma</taxon>
    </lineage>
</organism>
<comment type="caution">
    <text evidence="1">The sequence shown here is derived from an EMBL/GenBank/DDBJ whole genome shotgun (WGS) entry which is preliminary data.</text>
</comment>
<reference evidence="1 2" key="1">
    <citation type="journal article" date="2017" name="Mol. Ecol.">
        <title>Comparative and population genomic landscape of Phellinus noxius: A hypervariable fungus causing root rot in trees.</title>
        <authorList>
            <person name="Chung C.L."/>
            <person name="Lee T.J."/>
            <person name="Akiba M."/>
            <person name="Lee H.H."/>
            <person name="Kuo T.H."/>
            <person name="Liu D."/>
            <person name="Ke H.M."/>
            <person name="Yokoi T."/>
            <person name="Roa M.B."/>
            <person name="Lu M.J."/>
            <person name="Chang Y.Y."/>
            <person name="Ann P.J."/>
            <person name="Tsai J.N."/>
            <person name="Chen C.Y."/>
            <person name="Tzean S.S."/>
            <person name="Ota Y."/>
            <person name="Hattori T."/>
            <person name="Sahashi N."/>
            <person name="Liou R.F."/>
            <person name="Kikuchi T."/>
            <person name="Tsai I.J."/>
        </authorList>
    </citation>
    <scope>NUCLEOTIDE SEQUENCE [LARGE SCALE GENOMIC DNA]</scope>
    <source>
        <strain evidence="1 2">FFPRI411160</strain>
    </source>
</reference>